<evidence type="ECO:0000256" key="6">
    <source>
        <dbReference type="ARBA" id="ARBA00022801"/>
    </source>
</evidence>
<organism evidence="15 16">
    <name type="scientific">Anopheles farauti</name>
    <dbReference type="NCBI Taxonomy" id="69004"/>
    <lineage>
        <taxon>Eukaryota</taxon>
        <taxon>Metazoa</taxon>
        <taxon>Ecdysozoa</taxon>
        <taxon>Arthropoda</taxon>
        <taxon>Hexapoda</taxon>
        <taxon>Insecta</taxon>
        <taxon>Pterygota</taxon>
        <taxon>Neoptera</taxon>
        <taxon>Endopterygota</taxon>
        <taxon>Diptera</taxon>
        <taxon>Nematocera</taxon>
        <taxon>Culicoidea</taxon>
        <taxon>Culicidae</taxon>
        <taxon>Anophelinae</taxon>
        <taxon>Anopheles</taxon>
    </lineage>
</organism>
<dbReference type="PANTHER" id="PTHR24256">
    <property type="entry name" value="TRYPTASE-RELATED"/>
    <property type="match status" value="1"/>
</dbReference>
<name>A0A182QV22_9DIPT</name>
<dbReference type="Gene3D" id="3.30.1640.30">
    <property type="match status" value="1"/>
</dbReference>
<dbReference type="SUPFAM" id="SSF50494">
    <property type="entry name" value="Trypsin-like serine proteases"/>
    <property type="match status" value="1"/>
</dbReference>
<dbReference type="PROSITE" id="PS51888">
    <property type="entry name" value="CLIP"/>
    <property type="match status" value="1"/>
</dbReference>
<dbReference type="PRINTS" id="PR00722">
    <property type="entry name" value="CHYMOTRYPSIN"/>
</dbReference>
<dbReference type="SMART" id="SM00020">
    <property type="entry name" value="Tryp_SPc"/>
    <property type="match status" value="1"/>
</dbReference>
<evidence type="ECO:0000256" key="11">
    <source>
        <dbReference type="ARBA" id="ARBA00024195"/>
    </source>
</evidence>
<keyword evidence="10" id="KW-0325">Glycoprotein</keyword>
<evidence type="ECO:0000256" key="4">
    <source>
        <dbReference type="ARBA" id="ARBA00022670"/>
    </source>
</evidence>
<reference evidence="15" key="2">
    <citation type="submission" date="2020-05" db="UniProtKB">
        <authorList>
            <consortium name="EnsemblMetazoa"/>
        </authorList>
    </citation>
    <scope>IDENTIFICATION</scope>
    <source>
        <strain evidence="15">FAR1</strain>
    </source>
</reference>
<dbReference type="EC" id="3.4.21.-" evidence="12"/>
<dbReference type="Pfam" id="PF00089">
    <property type="entry name" value="Trypsin"/>
    <property type="match status" value="1"/>
</dbReference>
<evidence type="ECO:0000256" key="2">
    <source>
        <dbReference type="ARBA" id="ARBA00022525"/>
    </source>
</evidence>
<evidence type="ECO:0000256" key="3">
    <source>
        <dbReference type="ARBA" id="ARBA00022588"/>
    </source>
</evidence>
<dbReference type="EMBL" id="AXCN02000165">
    <property type="status" value="NOT_ANNOTATED_CDS"/>
    <property type="molecule type" value="Genomic_DNA"/>
</dbReference>
<proteinExistence type="inferred from homology"/>
<dbReference type="STRING" id="69004.A0A182QV22"/>
<keyword evidence="9" id="KW-1015">Disulfide bond</keyword>
<dbReference type="SMART" id="SM00680">
    <property type="entry name" value="CLIP"/>
    <property type="match status" value="1"/>
</dbReference>
<feature type="signal peptide" evidence="12">
    <location>
        <begin position="1"/>
        <end position="27"/>
    </location>
</feature>
<evidence type="ECO:0000256" key="5">
    <source>
        <dbReference type="ARBA" id="ARBA00022729"/>
    </source>
</evidence>
<feature type="chain" id="PRO_5023965235" description="CLIP domain-containing serine protease" evidence="12">
    <location>
        <begin position="28"/>
        <end position="385"/>
    </location>
</feature>
<accession>A0A182QV22</accession>
<dbReference type="GO" id="GO:0004252">
    <property type="term" value="F:serine-type endopeptidase activity"/>
    <property type="evidence" value="ECO:0007669"/>
    <property type="project" value="UniProtKB-UniRule"/>
</dbReference>
<comment type="subcellular location">
    <subcellularLocation>
        <location evidence="1 12">Secreted</location>
    </subcellularLocation>
</comment>
<keyword evidence="5 12" id="KW-0732">Signal</keyword>
<dbReference type="InterPro" id="IPR043504">
    <property type="entry name" value="Peptidase_S1_PA_chymotrypsin"/>
</dbReference>
<keyword evidence="4 12" id="KW-0645">Protease</keyword>
<evidence type="ECO:0000313" key="15">
    <source>
        <dbReference type="EnsemblMetazoa" id="AFAF017451-PA"/>
    </source>
</evidence>
<sequence length="385" mass="41652">MFHQQPLGRVLIVSCVVLAVLNAPVLGGKHSFRQLCITEDQQRGRCVPVKQCENVLSTLRKASLTNEDIQYVYGTECGRTAEGKALVCCASGSLIPVEPAAASVRVSGNQYLPALEPPPAIRCGVASIVELKQTNQSLGHHPWSVLLHYGQGVRDGSFNCSGSLIAAEYVLTSASCVDDVETWDNLVVRVGEYDLESAIDCILVPDGDDLVCAEPSYDVPVARVILHDSYGGRTNDIALLKLARSVTFNEWVSPICLPTSPIINESATFGVANWNLNTCDDGASRFKLPSTYRPLNQTYCQRYVSPVAGTYYNFVCTESADHSVGDAGGGLTSVRTIGNDRRPVHELVGVRSSLSNCANFDGVSVYTKVGQHLEWIESRQRALVG</sequence>
<dbReference type="GO" id="GO:0045087">
    <property type="term" value="P:innate immune response"/>
    <property type="evidence" value="ECO:0007669"/>
    <property type="project" value="UniProtKB-KW"/>
</dbReference>
<evidence type="ECO:0000259" key="13">
    <source>
        <dbReference type="PROSITE" id="PS50240"/>
    </source>
</evidence>
<evidence type="ECO:0000256" key="9">
    <source>
        <dbReference type="ARBA" id="ARBA00023157"/>
    </source>
</evidence>
<dbReference type="InterPro" id="IPR001254">
    <property type="entry name" value="Trypsin_dom"/>
</dbReference>
<dbReference type="InterPro" id="IPR001314">
    <property type="entry name" value="Peptidase_S1A"/>
</dbReference>
<dbReference type="InterPro" id="IPR022700">
    <property type="entry name" value="CLIP"/>
</dbReference>
<dbReference type="Proteomes" id="UP000075886">
    <property type="component" value="Unassembled WGS sequence"/>
</dbReference>
<dbReference type="GO" id="GO:0006508">
    <property type="term" value="P:proteolysis"/>
    <property type="evidence" value="ECO:0007669"/>
    <property type="project" value="UniProtKB-KW"/>
</dbReference>
<dbReference type="GO" id="GO:0005576">
    <property type="term" value="C:extracellular region"/>
    <property type="evidence" value="ECO:0007669"/>
    <property type="project" value="UniProtKB-SubCell"/>
</dbReference>
<keyword evidence="16" id="KW-1185">Reference proteome</keyword>
<evidence type="ECO:0000256" key="10">
    <source>
        <dbReference type="ARBA" id="ARBA00023180"/>
    </source>
</evidence>
<evidence type="ECO:0000313" key="16">
    <source>
        <dbReference type="Proteomes" id="UP000075886"/>
    </source>
</evidence>
<protein>
    <recommendedName>
        <fullName evidence="12">CLIP domain-containing serine protease</fullName>
        <ecNumber evidence="12">3.4.21.-</ecNumber>
    </recommendedName>
</protein>
<dbReference type="InterPro" id="IPR051487">
    <property type="entry name" value="Ser/Thr_Proteases_Immune/Dev"/>
</dbReference>
<evidence type="ECO:0000256" key="7">
    <source>
        <dbReference type="ARBA" id="ARBA00022825"/>
    </source>
</evidence>
<dbReference type="Gene3D" id="2.40.10.10">
    <property type="entry name" value="Trypsin-like serine proteases"/>
    <property type="match status" value="2"/>
</dbReference>
<dbReference type="PROSITE" id="PS50240">
    <property type="entry name" value="TRYPSIN_DOM"/>
    <property type="match status" value="1"/>
</dbReference>
<dbReference type="AlphaFoldDB" id="A0A182QV22"/>
<keyword evidence="3" id="KW-0399">Innate immunity</keyword>
<reference evidence="16" key="1">
    <citation type="submission" date="2014-01" db="EMBL/GenBank/DDBJ databases">
        <title>The Genome Sequence of Anopheles farauti FAR1 (V2).</title>
        <authorList>
            <consortium name="The Broad Institute Genomics Platform"/>
            <person name="Neafsey D.E."/>
            <person name="Besansky N."/>
            <person name="Howell P."/>
            <person name="Walton C."/>
            <person name="Young S.K."/>
            <person name="Zeng Q."/>
            <person name="Gargeya S."/>
            <person name="Fitzgerald M."/>
            <person name="Haas B."/>
            <person name="Abouelleil A."/>
            <person name="Allen A.W."/>
            <person name="Alvarado L."/>
            <person name="Arachchi H.M."/>
            <person name="Berlin A.M."/>
            <person name="Chapman S.B."/>
            <person name="Gainer-Dewar J."/>
            <person name="Goldberg J."/>
            <person name="Griggs A."/>
            <person name="Gujja S."/>
            <person name="Hansen M."/>
            <person name="Howarth C."/>
            <person name="Imamovic A."/>
            <person name="Ireland A."/>
            <person name="Larimer J."/>
            <person name="McCowan C."/>
            <person name="Murphy C."/>
            <person name="Pearson M."/>
            <person name="Poon T.W."/>
            <person name="Priest M."/>
            <person name="Roberts A."/>
            <person name="Saif S."/>
            <person name="Shea T."/>
            <person name="Sisk P."/>
            <person name="Sykes S."/>
            <person name="Wortman J."/>
            <person name="Nusbaum C."/>
            <person name="Birren B."/>
        </authorList>
    </citation>
    <scope>NUCLEOTIDE SEQUENCE [LARGE SCALE GENOMIC DNA]</scope>
    <source>
        <strain evidence="16">FAR1</strain>
    </source>
</reference>
<dbReference type="FunFam" id="2.40.10.10:FF:000028">
    <property type="entry name" value="Serine protease easter"/>
    <property type="match status" value="1"/>
</dbReference>
<dbReference type="InterPro" id="IPR009003">
    <property type="entry name" value="Peptidase_S1_PA"/>
</dbReference>
<comment type="domain">
    <text evidence="12">The clip domain consists of 35-55 residues which are 'knitted' together usually by 3 conserved disulfide bonds forming a clip-like compact structure.</text>
</comment>
<keyword evidence="8" id="KW-0391">Immunity</keyword>
<dbReference type="EnsemblMetazoa" id="AFAF017451-RA">
    <property type="protein sequence ID" value="AFAF017451-PA"/>
    <property type="gene ID" value="AFAF017451"/>
</dbReference>
<dbReference type="VEuPathDB" id="VectorBase:AFAF017451"/>
<dbReference type="Pfam" id="PF12032">
    <property type="entry name" value="CLIP"/>
    <property type="match status" value="1"/>
</dbReference>
<feature type="domain" description="Clip" evidence="14">
    <location>
        <begin position="35"/>
        <end position="89"/>
    </location>
</feature>
<evidence type="ECO:0000256" key="8">
    <source>
        <dbReference type="ARBA" id="ARBA00022859"/>
    </source>
</evidence>
<evidence type="ECO:0000256" key="1">
    <source>
        <dbReference type="ARBA" id="ARBA00004613"/>
    </source>
</evidence>
<keyword evidence="2 12" id="KW-0964">Secreted</keyword>
<feature type="domain" description="Peptidase S1" evidence="13">
    <location>
        <begin position="128"/>
        <end position="381"/>
    </location>
</feature>
<dbReference type="InterPro" id="IPR038565">
    <property type="entry name" value="CLIP_sf"/>
</dbReference>
<keyword evidence="7 12" id="KW-0720">Serine protease</keyword>
<keyword evidence="6 12" id="KW-0378">Hydrolase</keyword>
<comment type="similarity">
    <text evidence="11 12">Belongs to the peptidase S1 family. CLIP subfamily.</text>
</comment>
<evidence type="ECO:0000256" key="12">
    <source>
        <dbReference type="RuleBase" id="RU366078"/>
    </source>
</evidence>
<evidence type="ECO:0000259" key="14">
    <source>
        <dbReference type="PROSITE" id="PS51888"/>
    </source>
</evidence>